<evidence type="ECO:0000256" key="1">
    <source>
        <dbReference type="ARBA" id="ARBA00001974"/>
    </source>
</evidence>
<keyword evidence="12" id="KW-1185">Reference proteome</keyword>
<accession>A0A803M3R0</accession>
<evidence type="ECO:0000256" key="6">
    <source>
        <dbReference type="ARBA" id="ARBA00022857"/>
    </source>
</evidence>
<reference evidence="11" key="1">
    <citation type="journal article" date="2017" name="Nature">
        <title>The genome of Chenopodium quinoa.</title>
        <authorList>
            <person name="Jarvis D.E."/>
            <person name="Ho Y.S."/>
            <person name="Lightfoot D.J."/>
            <person name="Schmoeckel S.M."/>
            <person name="Li B."/>
            <person name="Borm T.J.A."/>
            <person name="Ohyanagi H."/>
            <person name="Mineta K."/>
            <person name="Michell C.T."/>
            <person name="Saber N."/>
            <person name="Kharbatia N.M."/>
            <person name="Rupper R.R."/>
            <person name="Sharp A.R."/>
            <person name="Dally N."/>
            <person name="Boughton B.A."/>
            <person name="Woo Y.H."/>
            <person name="Gao G."/>
            <person name="Schijlen E.G.W.M."/>
            <person name="Guo X."/>
            <person name="Momin A.A."/>
            <person name="Negrao S."/>
            <person name="Al-Babili S."/>
            <person name="Gehring C."/>
            <person name="Roessner U."/>
            <person name="Jung C."/>
            <person name="Murphy K."/>
            <person name="Arold S.T."/>
            <person name="Gojobori T."/>
            <person name="van der Linden C.G."/>
            <person name="van Loo E.N."/>
            <person name="Jellen E.N."/>
            <person name="Maughan P.J."/>
            <person name="Tester M."/>
        </authorList>
    </citation>
    <scope>NUCLEOTIDE SEQUENCE [LARGE SCALE GENOMIC DNA]</scope>
    <source>
        <strain evidence="11">cv. PI 614886</strain>
    </source>
</reference>
<keyword evidence="6" id="KW-0521">NADP</keyword>
<dbReference type="Pfam" id="PF00743">
    <property type="entry name" value="FMO-like"/>
    <property type="match status" value="1"/>
</dbReference>
<dbReference type="PANTHER" id="PTHR43539">
    <property type="entry name" value="FLAVIN-BINDING MONOOXYGENASE-LIKE PROTEIN (AFU_ORTHOLOGUE AFUA_4G09220)"/>
    <property type="match status" value="1"/>
</dbReference>
<protein>
    <recommendedName>
        <fullName evidence="10">Flavin-containing monooxygenase</fullName>
        <ecNumber evidence="10">1.-.-.-</ecNumber>
    </recommendedName>
</protein>
<dbReference type="GO" id="GO:0009851">
    <property type="term" value="P:auxin biosynthetic process"/>
    <property type="evidence" value="ECO:0007669"/>
    <property type="project" value="UniProtKB-KW"/>
</dbReference>
<evidence type="ECO:0000256" key="8">
    <source>
        <dbReference type="ARBA" id="ARBA00023070"/>
    </source>
</evidence>
<keyword evidence="5 10" id="KW-0274">FAD</keyword>
<keyword evidence="10" id="KW-0503">Monooxygenase</keyword>
<organism evidence="11 12">
    <name type="scientific">Chenopodium quinoa</name>
    <name type="common">Quinoa</name>
    <dbReference type="NCBI Taxonomy" id="63459"/>
    <lineage>
        <taxon>Eukaryota</taxon>
        <taxon>Viridiplantae</taxon>
        <taxon>Streptophyta</taxon>
        <taxon>Embryophyta</taxon>
        <taxon>Tracheophyta</taxon>
        <taxon>Spermatophyta</taxon>
        <taxon>Magnoliopsida</taxon>
        <taxon>eudicotyledons</taxon>
        <taxon>Gunneridae</taxon>
        <taxon>Pentapetalae</taxon>
        <taxon>Caryophyllales</taxon>
        <taxon>Chenopodiaceae</taxon>
        <taxon>Chenopodioideae</taxon>
        <taxon>Atripliceae</taxon>
        <taxon>Chenopodium</taxon>
    </lineage>
</organism>
<dbReference type="Gene3D" id="3.50.50.60">
    <property type="entry name" value="FAD/NAD(P)-binding domain"/>
    <property type="match status" value="1"/>
</dbReference>
<evidence type="ECO:0000256" key="10">
    <source>
        <dbReference type="RuleBase" id="RU361177"/>
    </source>
</evidence>
<dbReference type="OMA" id="MIFIGMH"/>
<comment type="catalytic activity">
    <reaction evidence="9">
        <text>indole-3-pyruvate + NADPH + O2 + H(+) = (indol-3-yl)acetate + CO2 + NADP(+) + H2O</text>
        <dbReference type="Rhea" id="RHEA:34331"/>
        <dbReference type="ChEBI" id="CHEBI:15377"/>
        <dbReference type="ChEBI" id="CHEBI:15378"/>
        <dbReference type="ChEBI" id="CHEBI:15379"/>
        <dbReference type="ChEBI" id="CHEBI:16526"/>
        <dbReference type="ChEBI" id="CHEBI:17640"/>
        <dbReference type="ChEBI" id="CHEBI:30854"/>
        <dbReference type="ChEBI" id="CHEBI:57783"/>
        <dbReference type="ChEBI" id="CHEBI:58349"/>
        <dbReference type="EC" id="1.14.13.168"/>
    </reaction>
</comment>
<evidence type="ECO:0000256" key="7">
    <source>
        <dbReference type="ARBA" id="ARBA00023002"/>
    </source>
</evidence>
<evidence type="ECO:0000256" key="9">
    <source>
        <dbReference type="ARBA" id="ARBA00047707"/>
    </source>
</evidence>
<dbReference type="PANTHER" id="PTHR43539:SF9">
    <property type="entry name" value="INDOLE-3-PYRUVATE MONOOXYGENASE YUCCA11-RELATED"/>
    <property type="match status" value="1"/>
</dbReference>
<dbReference type="InterPro" id="IPR036188">
    <property type="entry name" value="FAD/NAD-bd_sf"/>
</dbReference>
<evidence type="ECO:0000256" key="5">
    <source>
        <dbReference type="ARBA" id="ARBA00022827"/>
    </source>
</evidence>
<dbReference type="AlphaFoldDB" id="A0A803M3R0"/>
<comment type="cofactor">
    <cofactor evidence="1 10">
        <name>FAD</name>
        <dbReference type="ChEBI" id="CHEBI:57692"/>
    </cofactor>
</comment>
<evidence type="ECO:0000256" key="4">
    <source>
        <dbReference type="ARBA" id="ARBA00022630"/>
    </source>
</evidence>
<comment type="similarity">
    <text evidence="3 10">Belongs to the FMO family.</text>
</comment>
<reference evidence="11" key="2">
    <citation type="submission" date="2021-03" db="UniProtKB">
        <authorList>
            <consortium name="EnsemblPlants"/>
        </authorList>
    </citation>
    <scope>IDENTIFICATION</scope>
</reference>
<dbReference type="SUPFAM" id="SSF51905">
    <property type="entry name" value="FAD/NAD(P)-binding domain"/>
    <property type="match status" value="1"/>
</dbReference>
<keyword evidence="4 10" id="KW-0285">Flavoprotein</keyword>
<dbReference type="InterPro" id="IPR050982">
    <property type="entry name" value="Auxin_biosynth/cation_transpt"/>
</dbReference>
<evidence type="ECO:0000256" key="3">
    <source>
        <dbReference type="ARBA" id="ARBA00009183"/>
    </source>
</evidence>
<dbReference type="GO" id="GO:0050660">
    <property type="term" value="F:flavin adenine dinucleotide binding"/>
    <property type="evidence" value="ECO:0007669"/>
    <property type="project" value="InterPro"/>
</dbReference>
<keyword evidence="8" id="KW-0073">Auxin biosynthesis</keyword>
<comment type="pathway">
    <text evidence="2">Plant hormone metabolism; auxin biosynthesis.</text>
</comment>
<sequence>MARVTSPNIPGLNDFKGDIMHSSEYKSGREFQDKDLLVVGCGNSGMEISYDLCNSGANTSIIIRNPVHVVAREMIFIGMHLLKYFSLPTVDALVTLASKLKYGNLSKYGIYRQNEGPLLLKTTKGRNPVIDVGTIAKIQSGEIK</sequence>
<dbReference type="Proteomes" id="UP000596660">
    <property type="component" value="Unplaced"/>
</dbReference>
<evidence type="ECO:0000313" key="12">
    <source>
        <dbReference type="Proteomes" id="UP000596660"/>
    </source>
</evidence>
<dbReference type="GO" id="GO:0103075">
    <property type="term" value="F:indole-3-pyruvate monooxygenase activity"/>
    <property type="evidence" value="ECO:0007669"/>
    <property type="project" value="UniProtKB-EC"/>
</dbReference>
<evidence type="ECO:0000256" key="2">
    <source>
        <dbReference type="ARBA" id="ARBA00004814"/>
    </source>
</evidence>
<dbReference type="GO" id="GO:0050661">
    <property type="term" value="F:NADP binding"/>
    <property type="evidence" value="ECO:0007669"/>
    <property type="project" value="InterPro"/>
</dbReference>
<name>A0A803M3R0_CHEQI</name>
<dbReference type="Gramene" id="AUR62022859-RA">
    <property type="protein sequence ID" value="AUR62022859-RA:cds"/>
    <property type="gene ID" value="AUR62022859"/>
</dbReference>
<evidence type="ECO:0000313" key="11">
    <source>
        <dbReference type="EnsemblPlants" id="AUR62022859-RA:cds"/>
    </source>
</evidence>
<keyword evidence="7 10" id="KW-0560">Oxidoreductase</keyword>
<dbReference type="GO" id="GO:0004499">
    <property type="term" value="F:N,N-dimethylaniline monooxygenase activity"/>
    <property type="evidence" value="ECO:0007669"/>
    <property type="project" value="InterPro"/>
</dbReference>
<dbReference type="EC" id="1.-.-.-" evidence="10"/>
<dbReference type="EnsemblPlants" id="AUR62022859-RA">
    <property type="protein sequence ID" value="AUR62022859-RA:cds"/>
    <property type="gene ID" value="AUR62022859"/>
</dbReference>
<dbReference type="InterPro" id="IPR020946">
    <property type="entry name" value="Flavin_mOase-like"/>
</dbReference>
<proteinExistence type="inferred from homology"/>